<keyword evidence="7" id="KW-0408">Iron</keyword>
<dbReference type="Gene3D" id="3.30.70.20">
    <property type="match status" value="2"/>
</dbReference>
<dbReference type="PROSITE" id="PS51379">
    <property type="entry name" value="4FE4S_FER_2"/>
    <property type="match status" value="4"/>
</dbReference>
<dbReference type="OrthoDB" id="9766627at2"/>
<dbReference type="SUPFAM" id="SSF51971">
    <property type="entry name" value="Nucleotide-binding domain"/>
    <property type="match status" value="2"/>
</dbReference>
<feature type="domain" description="4Fe-4S ferredoxin-type" evidence="9">
    <location>
        <begin position="95"/>
        <end position="124"/>
    </location>
</feature>
<dbReference type="Pfam" id="PF07992">
    <property type="entry name" value="Pyr_redox_2"/>
    <property type="match status" value="1"/>
</dbReference>
<evidence type="ECO:0000256" key="2">
    <source>
        <dbReference type="ARBA" id="ARBA00006561"/>
    </source>
</evidence>
<dbReference type="GO" id="GO:0016491">
    <property type="term" value="F:oxidoreductase activity"/>
    <property type="evidence" value="ECO:0007669"/>
    <property type="project" value="UniProtKB-KW"/>
</dbReference>
<evidence type="ECO:0000256" key="1">
    <source>
        <dbReference type="ARBA" id="ARBA00001974"/>
    </source>
</evidence>
<keyword evidence="8" id="KW-0411">Iron-sulfur</keyword>
<dbReference type="AlphaFoldDB" id="A0A1B9F8Q4"/>
<dbReference type="EMBL" id="MAGO01000001">
    <property type="protein sequence ID" value="OCC16317.1"/>
    <property type="molecule type" value="Genomic_DNA"/>
</dbReference>
<keyword evidence="6" id="KW-0560">Oxidoreductase</keyword>
<dbReference type="SUPFAM" id="SSF54862">
    <property type="entry name" value="4Fe-4S ferredoxins"/>
    <property type="match status" value="2"/>
</dbReference>
<feature type="domain" description="4Fe-4S ferredoxin-type" evidence="9">
    <location>
        <begin position="142"/>
        <end position="176"/>
    </location>
</feature>
<name>A0A1B9F8Q4_9BACT</name>
<keyword evidence="11" id="KW-1185">Reference proteome</keyword>
<dbReference type="PANTHER" id="PTHR43498:SF1">
    <property type="entry name" value="COB--COM HETERODISULFIDE REDUCTASE IRON-SULFUR SUBUNIT A"/>
    <property type="match status" value="1"/>
</dbReference>
<dbReference type="Proteomes" id="UP000093080">
    <property type="component" value="Unassembled WGS sequence"/>
</dbReference>
<dbReference type="PROSITE" id="PS00198">
    <property type="entry name" value="4FE4S_FER_1"/>
    <property type="match status" value="3"/>
</dbReference>
<evidence type="ECO:0000256" key="8">
    <source>
        <dbReference type="ARBA" id="ARBA00023014"/>
    </source>
</evidence>
<keyword evidence="3" id="KW-0004">4Fe-4S</keyword>
<evidence type="ECO:0000256" key="3">
    <source>
        <dbReference type="ARBA" id="ARBA00022485"/>
    </source>
</evidence>
<dbReference type="GO" id="GO:0046872">
    <property type="term" value="F:metal ion binding"/>
    <property type="evidence" value="ECO:0007669"/>
    <property type="project" value="UniProtKB-KW"/>
</dbReference>
<dbReference type="InterPro" id="IPR023753">
    <property type="entry name" value="FAD/NAD-binding_dom"/>
</dbReference>
<keyword evidence="4" id="KW-0479">Metal-binding</keyword>
<keyword evidence="5" id="KW-0285">Flavoprotein</keyword>
<accession>A0A1B9F8Q4</accession>
<dbReference type="Pfam" id="PF02662">
    <property type="entry name" value="FlpD"/>
    <property type="match status" value="1"/>
</dbReference>
<feature type="domain" description="4Fe-4S ferredoxin-type" evidence="9">
    <location>
        <begin position="978"/>
        <end position="1007"/>
    </location>
</feature>
<sequence>MSKICIIGGGIAGIQCALDLSEAGLNVIIVESGDALGGISALLDKTFPTNDCSMCTLAPKLVDLSQRPNVEILTRAEINGIHAEEGEFTIAVTLNPRFVDEKKCISCGRCEDVCPVFVTPQGATHTLRKKAISIPFPQAIPNSFVLNPKACLYFLYGSCKKCEAICPTKAINLEETKVGTRIKAQALVIATGAGLFDPTPLKALGYKTLPNVITNLEMELMLKATGPTGGKVLRPSDRKEPQSVAWIQCVGSRMIAPLTRPFCSDTCCMSSVKEALNTKEVCHKIVTDIYFLDLRAHQKGSEIYYQKAKALGVNFIRSRICSLDWAPGDKIELRARRIGGTVESRTYDLVVLATGRSPSQTLKQFLEQPQKLYDDFGFIATKGEETFKTPIGGIYACGSSTSPKSIPHSVIEGSAAAGAVIINMSHKSDNSKYEHPSTLNCSQKSPAKIGVFICKCGGNISDHLPVESLKQASLLLDGVEHCEIVEFACSKDALSIIKEQIKNKGLNRIVVAACSPHTHEATFQEAIKPLGLGPWAISMANIRNHNAWVHKSQPILAEEKAKDQIRIEIERVRKLKPIAPKQYPVIKEVLIIGGGISGMKCAIDFARLGFPVTLLEKEKELGGNARFVHKTWRGTFFKQLLKDLTERVQNHPKITVLTEAKLLTHTGRAGSFTSKIETKEKGTIVINHGVTVVATGAKEFRPDEYLYGDSKRILTHLELDRILNSKEDATKIISKAKEIAFIQCVGSREENRPYCSRVCCTHTIMTALLLKEINPALDIFIFYRQMRTYGLREKFFLEAKKKGVHMIPFSTDHKPIVKKILAMDETGQVSTKLKLSYQDPYTNQILKLYPDLVILASAIVPDLRDNKELSDILGIPLDEEGFFKEAHLKLRPVETIQKGIFITGLAQFPKELDETFSQCSAVVSRATASILSKDTLLLDTPIARVIKDKCDGCGLCVDPCPFRAIKIIEYIFKKEVKRTIEIEEANCTGCGICVATCPKEGIEVSGFEPSTILSQIDAIIKERNNGDFEPYILGFLCHWCAYASADLAGAHKIEYPANVRFIRVMCTGTVNPNIIVYALSRGIDGVIVLGCHPGECHYHKGNLVALERKETIELILEEYGISPERYLLDWCSSGQAERFVNIVTEFVEKIKDLGPNTHTITTFQPPTANNLKDERRYPPMTRCFDGVLYYWDGHRYRSSKSAQRSLKKHLDKGFEVKLIPEENVFLIYTRKEINDHLN</sequence>
<dbReference type="PANTHER" id="PTHR43498">
    <property type="entry name" value="FERREDOXIN:COB-COM HETERODISULFIDE REDUCTASE SUBUNIT A"/>
    <property type="match status" value="1"/>
</dbReference>
<keyword evidence="5" id="KW-0274">FAD</keyword>
<dbReference type="InterPro" id="IPR017900">
    <property type="entry name" value="4Fe4S_Fe_S_CS"/>
</dbReference>
<dbReference type="Pfam" id="PF01266">
    <property type="entry name" value="DAO"/>
    <property type="match status" value="1"/>
</dbReference>
<organism evidence="10 11">
    <name type="scientific">Dissulfuribacter thermophilus</name>
    <dbReference type="NCBI Taxonomy" id="1156395"/>
    <lineage>
        <taxon>Bacteria</taxon>
        <taxon>Pseudomonadati</taxon>
        <taxon>Thermodesulfobacteriota</taxon>
        <taxon>Dissulfuribacteria</taxon>
        <taxon>Dissulfuribacterales</taxon>
        <taxon>Dissulfuribacteraceae</taxon>
        <taxon>Dissulfuribacter</taxon>
    </lineage>
</organism>
<dbReference type="Pfam" id="PF12838">
    <property type="entry name" value="Fer4_7"/>
    <property type="match status" value="1"/>
</dbReference>
<dbReference type="InterPro" id="IPR036188">
    <property type="entry name" value="FAD/NAD-bd_sf"/>
</dbReference>
<dbReference type="STRING" id="1156395.DBT_0134"/>
<dbReference type="RefSeq" id="WP_067615417.1">
    <property type="nucleotide sequence ID" value="NZ_MAGO01000001.1"/>
</dbReference>
<feature type="domain" description="4Fe-4S ferredoxin-type" evidence="9">
    <location>
        <begin position="941"/>
        <end position="970"/>
    </location>
</feature>
<evidence type="ECO:0000256" key="7">
    <source>
        <dbReference type="ARBA" id="ARBA00023004"/>
    </source>
</evidence>
<comment type="similarity">
    <text evidence="2">Belongs to the HdrA family.</text>
</comment>
<evidence type="ECO:0000256" key="5">
    <source>
        <dbReference type="ARBA" id="ARBA00022827"/>
    </source>
</evidence>
<evidence type="ECO:0000256" key="6">
    <source>
        <dbReference type="ARBA" id="ARBA00023002"/>
    </source>
</evidence>
<dbReference type="InterPro" id="IPR039650">
    <property type="entry name" value="HdrA-like"/>
</dbReference>
<dbReference type="InterPro" id="IPR006076">
    <property type="entry name" value="FAD-dep_OxRdtase"/>
</dbReference>
<evidence type="ECO:0000313" key="10">
    <source>
        <dbReference type="EMBL" id="OCC16317.1"/>
    </source>
</evidence>
<evidence type="ECO:0000259" key="9">
    <source>
        <dbReference type="PROSITE" id="PS51379"/>
    </source>
</evidence>
<evidence type="ECO:0000256" key="4">
    <source>
        <dbReference type="ARBA" id="ARBA00022723"/>
    </source>
</evidence>
<dbReference type="GO" id="GO:0051539">
    <property type="term" value="F:4 iron, 4 sulfur cluster binding"/>
    <property type="evidence" value="ECO:0007669"/>
    <property type="project" value="UniProtKB-KW"/>
</dbReference>
<protein>
    <submittedName>
        <fullName evidence="10">CoB--CoM heterodisulfide reductase subunit A fused to methylviologen reducing hydrogenase subunit delta</fullName>
    </submittedName>
</protein>
<dbReference type="InterPro" id="IPR017896">
    <property type="entry name" value="4Fe4S_Fe-S-bd"/>
</dbReference>
<comment type="caution">
    <text evidence="10">The sequence shown here is derived from an EMBL/GenBank/DDBJ whole genome shotgun (WGS) entry which is preliminary data.</text>
</comment>
<evidence type="ECO:0000313" key="11">
    <source>
        <dbReference type="Proteomes" id="UP000093080"/>
    </source>
</evidence>
<gene>
    <name evidence="10" type="ORF">DBT_0134</name>
</gene>
<dbReference type="PATRIC" id="fig|1156395.6.peg.131"/>
<dbReference type="InterPro" id="IPR003813">
    <property type="entry name" value="MvhD/FlpD"/>
</dbReference>
<dbReference type="Gene3D" id="3.50.50.60">
    <property type="entry name" value="FAD/NAD(P)-binding domain"/>
    <property type="match status" value="3"/>
</dbReference>
<comment type="cofactor">
    <cofactor evidence="1">
        <name>FAD</name>
        <dbReference type="ChEBI" id="CHEBI:57692"/>
    </cofactor>
</comment>
<reference evidence="10 11" key="1">
    <citation type="submission" date="2016-06" db="EMBL/GenBank/DDBJ databases">
        <title>Respiratory ammonification of nitrate coupled to the oxidation of elemental sulfur in deep-sea autotrophic thermophilic bacteria.</title>
        <authorList>
            <person name="Slobodkina G.B."/>
            <person name="Mardanov A.V."/>
            <person name="Ravin N.V."/>
            <person name="Frolova A.A."/>
            <person name="Viryasiv M.B."/>
            <person name="Chernyh N.A."/>
            <person name="Bonch-Osmolovskaya E.A."/>
            <person name="Slobodkin A.I."/>
        </authorList>
    </citation>
    <scope>NUCLEOTIDE SEQUENCE [LARGE SCALE GENOMIC DNA]</scope>
    <source>
        <strain evidence="10 11">S69</strain>
    </source>
</reference>
<proteinExistence type="inferred from homology"/>